<feature type="compositionally biased region" description="Basic residues" evidence="1">
    <location>
        <begin position="920"/>
        <end position="937"/>
    </location>
</feature>
<name>A0A8X6H790_TRICU</name>
<feature type="compositionally biased region" description="Low complexity" evidence="1">
    <location>
        <begin position="87"/>
        <end position="96"/>
    </location>
</feature>
<feature type="compositionally biased region" description="Basic and acidic residues" evidence="1">
    <location>
        <begin position="122"/>
        <end position="131"/>
    </location>
</feature>
<feature type="compositionally biased region" description="Basic residues" evidence="1">
    <location>
        <begin position="1014"/>
        <end position="1048"/>
    </location>
</feature>
<reference evidence="2" key="1">
    <citation type="submission" date="2020-07" db="EMBL/GenBank/DDBJ databases">
        <title>Multicomponent nature underlies the extraordinary mechanical properties of spider dragline silk.</title>
        <authorList>
            <person name="Kono N."/>
            <person name="Nakamura H."/>
            <person name="Mori M."/>
            <person name="Yoshida Y."/>
            <person name="Ohtoshi R."/>
            <person name="Malay A.D."/>
            <person name="Moran D.A.P."/>
            <person name="Tomita M."/>
            <person name="Numata K."/>
            <person name="Arakawa K."/>
        </authorList>
    </citation>
    <scope>NUCLEOTIDE SEQUENCE</scope>
</reference>
<feature type="compositionally biased region" description="Basic and acidic residues" evidence="1">
    <location>
        <begin position="1182"/>
        <end position="1204"/>
    </location>
</feature>
<dbReference type="OrthoDB" id="5877502at2759"/>
<dbReference type="EMBL" id="BMAO01037262">
    <property type="protein sequence ID" value="GFR16490.1"/>
    <property type="molecule type" value="Genomic_DNA"/>
</dbReference>
<comment type="caution">
    <text evidence="2">The sequence shown here is derived from an EMBL/GenBank/DDBJ whole genome shotgun (WGS) entry which is preliminary data.</text>
</comment>
<feature type="region of interest" description="Disordered" evidence="1">
    <location>
        <begin position="909"/>
        <end position="937"/>
    </location>
</feature>
<gene>
    <name evidence="2" type="primary">AVEN_150145_1</name>
    <name evidence="2" type="ORF">TNCT_709911</name>
</gene>
<organism evidence="2 3">
    <name type="scientific">Trichonephila clavata</name>
    <name type="common">Joro spider</name>
    <name type="synonym">Nephila clavata</name>
    <dbReference type="NCBI Taxonomy" id="2740835"/>
    <lineage>
        <taxon>Eukaryota</taxon>
        <taxon>Metazoa</taxon>
        <taxon>Ecdysozoa</taxon>
        <taxon>Arthropoda</taxon>
        <taxon>Chelicerata</taxon>
        <taxon>Arachnida</taxon>
        <taxon>Araneae</taxon>
        <taxon>Araneomorphae</taxon>
        <taxon>Entelegynae</taxon>
        <taxon>Araneoidea</taxon>
        <taxon>Nephilidae</taxon>
        <taxon>Trichonephila</taxon>
    </lineage>
</organism>
<feature type="compositionally biased region" description="Basic and acidic residues" evidence="1">
    <location>
        <begin position="390"/>
        <end position="405"/>
    </location>
</feature>
<feature type="region of interest" description="Disordered" evidence="1">
    <location>
        <begin position="1353"/>
        <end position="1409"/>
    </location>
</feature>
<evidence type="ECO:0000256" key="1">
    <source>
        <dbReference type="SAM" id="MobiDB-lite"/>
    </source>
</evidence>
<feature type="region of interest" description="Disordered" evidence="1">
    <location>
        <begin position="985"/>
        <end position="1232"/>
    </location>
</feature>
<feature type="compositionally biased region" description="Low complexity" evidence="1">
    <location>
        <begin position="110"/>
        <end position="119"/>
    </location>
</feature>
<protein>
    <submittedName>
        <fullName evidence="2">Uncharacterized protein</fullName>
    </submittedName>
</protein>
<feature type="region of interest" description="Disordered" evidence="1">
    <location>
        <begin position="367"/>
        <end position="405"/>
    </location>
</feature>
<feature type="region of interest" description="Disordered" evidence="1">
    <location>
        <begin position="1428"/>
        <end position="1449"/>
    </location>
</feature>
<feature type="region of interest" description="Disordered" evidence="1">
    <location>
        <begin position="234"/>
        <end position="256"/>
    </location>
</feature>
<sequence>MANISEFSRIDTTFPRIVSEFNEVKGMKSFAHKTSGLSRSFAKPKSSAFSLSKKKINAAKNFLQVKEHSSPVKKPNFSNVSVKDKNSSSNINISDKSVNRLDFNKKDKPVSSPKFSSSKNAPTRERKDASTRNESSNSTWVPVDIRKRTNASKESSVDAKKETITKESASSTRVLEGKPKLHPPRKPSNKKGKFSSRERSSRLSMDFSHERIHKYSNSSRHFLSREEEERYYRNRYDPSRKSKSRSKDYEREHSRYYRDNYYQSPKKVHKEKNLDIEEMEVLEEVSDIPFEEDFEEVETASVEDLNKPSEIPVGFREYKLRYLNFKRFSFFKPKMYCIGCERTIVSCLNVQENESVEVDVVSEVESDDQEITKISSKESENESNASKDQVSIEKEKNNMKVSDGKENKCDIAKENNENIKGNDARTDVLCEHNVAISAQKEFKVKDKANVPEDSVDLISTGETRTEDASESSLVKLKIMEPTKVILNSKTYHTCLPESESSDFYQGCSVVQNYLDEWESHLIGLEYIVEIRDAVNKTKVKKYYCGLCDKDICNEDITGQQITNHVTSYNHGSLNMEKHFSSCGYKFLKNVDSFISDFVLQECCREINHELGYFFMCITTDAYFQKRKKDINELLNNLAHWNETNVKIDADVYLSNFNSIVSNEVSLLMDDLVAKIPPGEEIATFISSRNEIAQELRKKKARNSKKAAENCDIGTTDNLVNSGRNLIVLTPQHGPVSKCPKVADRSNLLQVVTHDISTQDLNKTISAFEISAQETVTVFEGKELSDENIGSSNPILNNVSDESFFRPVNKKANSFRKYRTPTKTSLKLNVNKEMQSVPSVKKVGENSSDTVCFESKGDSCISDHEFEEENESNVISEDHETNESIQQLQVENFESEFSDTANVFNIIPPQDQNVEKENSKNKSKAKHRTHQKIAQHSKHCLKRILSKNLKLAKESSTKKDSNDSVEEVITLNETFESDLLKEMKDLSPVRSGGSGGSRKITSPLKTCYSPDPYRRHSRFSGRRHSRSPHRRRSCSPFKRRNSPHRRHSRSPLTRSNRSPIRRHSRSPARRYSRRRSRTPLRRRSRSPVRRRSRSSRRYSRSPIRRHSRSPIRRHSRSPIRRRSRSPFRRRSRSPSCRSRRITNRKRSKSPYRRISRSPTRGRSSLQNISASPRRLAVKGSPHLFDKNSRSPLRKESGIFDSDQRSNSRSSFYKDTVNPLESHKEFEPPKLSHSYPLRPELERGIVDLDPISDEDESAYFNTMEGPQHIEEIKKLPEPTRSMVMKLMLDWSITRVNPNDPSFLEIMQLVNEHNSSFHQYMAKHNKIISNQAAGTSNILPRGVNLQQQLTSNIGENHSISQSPAFTPAPPSFQLPHHVGAPFPSPRSDSFIHPQFQPRNKEQQVPLQPTGTSLAPHPKTFGCPSHLPLPPQHYETFPSHPEPSNLPPKAGSEGMFKDLKATVSKLFGSDSKVNEDVQLPFSRVFIPEHGSEKWALNHHLPPNPDGHFQCFGPKNVDDRKDADFRNISSGPVELQDNSLMYPGRGNSGPYFSDNTPKLHIPPADAKVSFYEGPRAPMQKNLFPVVSSSAIHEHDLEDSKKFTNAKLSLAQRLAAVLVKFGMVDVPGPLLQEMLMKIGAFSPNPPQNISEMEIIQILKKIGYMT</sequence>
<dbReference type="Proteomes" id="UP000887116">
    <property type="component" value="Unassembled WGS sequence"/>
</dbReference>
<feature type="compositionally biased region" description="Basic residues" evidence="1">
    <location>
        <begin position="180"/>
        <end position="194"/>
    </location>
</feature>
<proteinExistence type="predicted"/>
<evidence type="ECO:0000313" key="2">
    <source>
        <dbReference type="EMBL" id="GFR16490.1"/>
    </source>
</evidence>
<keyword evidence="3" id="KW-1185">Reference proteome</keyword>
<feature type="compositionally biased region" description="Basic and acidic residues" evidence="1">
    <location>
        <begin position="1219"/>
        <end position="1228"/>
    </location>
</feature>
<feature type="compositionally biased region" description="Polar residues" evidence="1">
    <location>
        <begin position="1399"/>
        <end position="1409"/>
    </location>
</feature>
<feature type="region of interest" description="Disordered" evidence="1">
    <location>
        <begin position="63"/>
        <end position="210"/>
    </location>
</feature>
<feature type="compositionally biased region" description="Basic and acidic residues" evidence="1">
    <location>
        <begin position="155"/>
        <end position="165"/>
    </location>
</feature>
<feature type="compositionally biased region" description="Polar residues" evidence="1">
    <location>
        <begin position="1155"/>
        <end position="1169"/>
    </location>
</feature>
<accession>A0A8X6H790</accession>
<feature type="compositionally biased region" description="Basic residues" evidence="1">
    <location>
        <begin position="1058"/>
        <end position="1154"/>
    </location>
</feature>
<evidence type="ECO:0000313" key="3">
    <source>
        <dbReference type="Proteomes" id="UP000887116"/>
    </source>
</evidence>
<feature type="compositionally biased region" description="Basic and acidic residues" evidence="1">
    <location>
        <begin position="97"/>
        <end position="109"/>
    </location>
</feature>